<dbReference type="eggNOG" id="KOG1721">
    <property type="taxonomic scope" value="Eukaryota"/>
</dbReference>
<organism evidence="3 4">
    <name type="scientific">Zootermopsis nevadensis</name>
    <name type="common">Dampwood termite</name>
    <dbReference type="NCBI Taxonomy" id="136037"/>
    <lineage>
        <taxon>Eukaryota</taxon>
        <taxon>Metazoa</taxon>
        <taxon>Ecdysozoa</taxon>
        <taxon>Arthropoda</taxon>
        <taxon>Hexapoda</taxon>
        <taxon>Insecta</taxon>
        <taxon>Pterygota</taxon>
        <taxon>Neoptera</taxon>
        <taxon>Polyneoptera</taxon>
        <taxon>Dictyoptera</taxon>
        <taxon>Blattodea</taxon>
        <taxon>Blattoidea</taxon>
        <taxon>Termitoidae</taxon>
        <taxon>Termopsidae</taxon>
        <taxon>Zootermopsis</taxon>
    </lineage>
</organism>
<gene>
    <name evidence="3" type="ORF">L798_06563</name>
</gene>
<sequence length="74" mass="8876">RSWRKSEIFERVVGRDVRHRCTLCGKIVSHRRNHYYVHFPGQFSCQFCGAVYTRRDSLLLHVKTKHSSLYQNSH</sequence>
<evidence type="ECO:0000256" key="1">
    <source>
        <dbReference type="PROSITE-ProRule" id="PRU00042"/>
    </source>
</evidence>
<dbReference type="GO" id="GO:0008270">
    <property type="term" value="F:zinc ion binding"/>
    <property type="evidence" value="ECO:0007669"/>
    <property type="project" value="UniProtKB-KW"/>
</dbReference>
<dbReference type="EMBL" id="KK852680">
    <property type="protein sequence ID" value="KDR18583.1"/>
    <property type="molecule type" value="Genomic_DNA"/>
</dbReference>
<keyword evidence="1" id="KW-0863">Zinc-finger</keyword>
<keyword evidence="4" id="KW-1185">Reference proteome</keyword>
<protein>
    <recommendedName>
        <fullName evidence="2">C2H2-type domain-containing protein</fullName>
    </recommendedName>
</protein>
<dbReference type="SMART" id="SM00355">
    <property type="entry name" value="ZnF_C2H2"/>
    <property type="match status" value="2"/>
</dbReference>
<feature type="non-terminal residue" evidence="3">
    <location>
        <position position="1"/>
    </location>
</feature>
<name>A0A067RHG5_ZOONE</name>
<keyword evidence="1" id="KW-0862">Zinc</keyword>
<keyword evidence="1" id="KW-0479">Metal-binding</keyword>
<dbReference type="InterPro" id="IPR013087">
    <property type="entry name" value="Znf_C2H2_type"/>
</dbReference>
<dbReference type="Gene3D" id="3.30.160.60">
    <property type="entry name" value="Classic Zinc Finger"/>
    <property type="match status" value="1"/>
</dbReference>
<dbReference type="Proteomes" id="UP000027135">
    <property type="component" value="Unassembled WGS sequence"/>
</dbReference>
<dbReference type="AlphaFoldDB" id="A0A067RHG5"/>
<dbReference type="InterPro" id="IPR036236">
    <property type="entry name" value="Znf_C2H2_sf"/>
</dbReference>
<dbReference type="Pfam" id="PF00096">
    <property type="entry name" value="zf-C2H2"/>
    <property type="match status" value="1"/>
</dbReference>
<dbReference type="InParanoid" id="A0A067RHG5"/>
<evidence type="ECO:0000313" key="4">
    <source>
        <dbReference type="Proteomes" id="UP000027135"/>
    </source>
</evidence>
<dbReference type="OMA" id="TCCIRIS"/>
<reference evidence="3 4" key="1">
    <citation type="journal article" date="2014" name="Nat. Commun.">
        <title>Molecular traces of alternative social organization in a termite genome.</title>
        <authorList>
            <person name="Terrapon N."/>
            <person name="Li C."/>
            <person name="Robertson H.M."/>
            <person name="Ji L."/>
            <person name="Meng X."/>
            <person name="Booth W."/>
            <person name="Chen Z."/>
            <person name="Childers C.P."/>
            <person name="Glastad K.M."/>
            <person name="Gokhale K."/>
            <person name="Gowin J."/>
            <person name="Gronenberg W."/>
            <person name="Hermansen R.A."/>
            <person name="Hu H."/>
            <person name="Hunt B.G."/>
            <person name="Huylmans A.K."/>
            <person name="Khalil S.M."/>
            <person name="Mitchell R.D."/>
            <person name="Munoz-Torres M.C."/>
            <person name="Mustard J.A."/>
            <person name="Pan H."/>
            <person name="Reese J.T."/>
            <person name="Scharf M.E."/>
            <person name="Sun F."/>
            <person name="Vogel H."/>
            <person name="Xiao J."/>
            <person name="Yang W."/>
            <person name="Yang Z."/>
            <person name="Yang Z."/>
            <person name="Zhou J."/>
            <person name="Zhu J."/>
            <person name="Brent C.S."/>
            <person name="Elsik C.G."/>
            <person name="Goodisman M.A."/>
            <person name="Liberles D.A."/>
            <person name="Roe R.M."/>
            <person name="Vargo E.L."/>
            <person name="Vilcinskas A."/>
            <person name="Wang J."/>
            <person name="Bornberg-Bauer E."/>
            <person name="Korb J."/>
            <person name="Zhang G."/>
            <person name="Liebig J."/>
        </authorList>
    </citation>
    <scope>NUCLEOTIDE SEQUENCE [LARGE SCALE GENOMIC DNA]</scope>
    <source>
        <tissue evidence="3">Whole organism</tissue>
    </source>
</reference>
<accession>A0A067RHG5</accession>
<evidence type="ECO:0000313" key="3">
    <source>
        <dbReference type="EMBL" id="KDR18583.1"/>
    </source>
</evidence>
<evidence type="ECO:0000259" key="2">
    <source>
        <dbReference type="PROSITE" id="PS50157"/>
    </source>
</evidence>
<dbReference type="PROSITE" id="PS50157">
    <property type="entry name" value="ZINC_FINGER_C2H2_2"/>
    <property type="match status" value="1"/>
</dbReference>
<dbReference type="SUPFAM" id="SSF57667">
    <property type="entry name" value="beta-beta-alpha zinc fingers"/>
    <property type="match status" value="1"/>
</dbReference>
<proteinExistence type="predicted"/>
<dbReference type="PROSITE" id="PS00028">
    <property type="entry name" value="ZINC_FINGER_C2H2_1"/>
    <property type="match status" value="1"/>
</dbReference>
<feature type="domain" description="C2H2-type" evidence="2">
    <location>
        <begin position="43"/>
        <end position="71"/>
    </location>
</feature>